<dbReference type="SUPFAM" id="SSF57667">
    <property type="entry name" value="beta-beta-alpha zinc fingers"/>
    <property type="match status" value="1"/>
</dbReference>
<feature type="compositionally biased region" description="Polar residues" evidence="9">
    <location>
        <begin position="297"/>
        <end position="306"/>
    </location>
</feature>
<evidence type="ECO:0000256" key="2">
    <source>
        <dbReference type="ARBA" id="ARBA00022473"/>
    </source>
</evidence>
<dbReference type="AlphaFoldDB" id="A0A4U5NQ83"/>
<dbReference type="GO" id="GO:0048653">
    <property type="term" value="P:anther development"/>
    <property type="evidence" value="ECO:0007669"/>
    <property type="project" value="UniProtKB-ARBA"/>
</dbReference>
<accession>A0A4U5NQ83</accession>
<dbReference type="GO" id="GO:0008270">
    <property type="term" value="F:zinc ion binding"/>
    <property type="evidence" value="ECO:0007669"/>
    <property type="project" value="UniProtKB-KW"/>
</dbReference>
<evidence type="ECO:0000256" key="6">
    <source>
        <dbReference type="ARBA" id="ARBA00022833"/>
    </source>
</evidence>
<dbReference type="PROSITE" id="PS50157">
    <property type="entry name" value="ZINC_FINGER_C2H2_2"/>
    <property type="match status" value="1"/>
</dbReference>
<keyword evidence="7" id="KW-0539">Nucleus</keyword>
<dbReference type="InterPro" id="IPR045320">
    <property type="entry name" value="JAGGED/SL1-like"/>
</dbReference>
<dbReference type="FunFam" id="3.30.160.60:FF:002425">
    <property type="entry name" value="Zinc finger protein STAMENLESS 1"/>
    <property type="match status" value="1"/>
</dbReference>
<keyword evidence="4 8" id="KW-0863">Zinc-finger</keyword>
<name>A0A4U5NQ83_POPAL</name>
<dbReference type="GO" id="GO:0048440">
    <property type="term" value="P:carpel development"/>
    <property type="evidence" value="ECO:0007669"/>
    <property type="project" value="UniProtKB-ARBA"/>
</dbReference>
<reference evidence="11" key="1">
    <citation type="submission" date="2018-10" db="EMBL/GenBank/DDBJ databases">
        <title>Population genomic analysis revealed the cold adaptation of white poplar.</title>
        <authorList>
            <person name="Liu Y.-J."/>
        </authorList>
    </citation>
    <scope>NUCLEOTIDE SEQUENCE [LARGE SCALE GENOMIC DNA]</scope>
    <source>
        <strain evidence="11">PAL-ZL1</strain>
    </source>
</reference>
<gene>
    <name evidence="11" type="ORF">D5086_0000252760</name>
</gene>
<feature type="compositionally biased region" description="Polar residues" evidence="9">
    <location>
        <begin position="260"/>
        <end position="277"/>
    </location>
</feature>
<keyword evidence="6" id="KW-0862">Zinc</keyword>
<keyword evidence="2" id="KW-0217">Developmental protein</keyword>
<dbReference type="STRING" id="43335.A0A4U5NQ83"/>
<dbReference type="GO" id="GO:0003700">
    <property type="term" value="F:DNA-binding transcription factor activity"/>
    <property type="evidence" value="ECO:0007669"/>
    <property type="project" value="InterPro"/>
</dbReference>
<dbReference type="GO" id="GO:0005634">
    <property type="term" value="C:nucleus"/>
    <property type="evidence" value="ECO:0007669"/>
    <property type="project" value="UniProtKB-SubCell"/>
</dbReference>
<proteinExistence type="predicted"/>
<evidence type="ECO:0000256" key="5">
    <source>
        <dbReference type="ARBA" id="ARBA00022782"/>
    </source>
</evidence>
<dbReference type="InterPro" id="IPR013087">
    <property type="entry name" value="Znf_C2H2_type"/>
</dbReference>
<dbReference type="Gene3D" id="3.30.160.60">
    <property type="entry name" value="Classic Zinc Finger"/>
    <property type="match status" value="1"/>
</dbReference>
<feature type="region of interest" description="Disordered" evidence="9">
    <location>
        <begin position="260"/>
        <end position="306"/>
    </location>
</feature>
<feature type="domain" description="C2H2-type" evidence="10">
    <location>
        <begin position="88"/>
        <end position="115"/>
    </location>
</feature>
<dbReference type="InterPro" id="IPR036236">
    <property type="entry name" value="Znf_C2H2_sf"/>
</dbReference>
<dbReference type="PANTHER" id="PTHR45730:SF32">
    <property type="entry name" value="ZINC FINGER PROTEIN JAGGED"/>
    <property type="match status" value="1"/>
</dbReference>
<evidence type="ECO:0000256" key="1">
    <source>
        <dbReference type="ARBA" id="ARBA00004123"/>
    </source>
</evidence>
<comment type="caution">
    <text evidence="11">The sequence shown here is derived from an EMBL/GenBank/DDBJ whole genome shotgun (WGS) entry which is preliminary data.</text>
</comment>
<dbReference type="PANTHER" id="PTHR45730">
    <property type="entry name" value="ZINC FINGER PROTEIN JAGGED"/>
    <property type="match status" value="1"/>
</dbReference>
<comment type="subcellular location">
    <subcellularLocation>
        <location evidence="1">Nucleus</location>
    </subcellularLocation>
</comment>
<evidence type="ECO:0000259" key="10">
    <source>
        <dbReference type="PROSITE" id="PS50157"/>
    </source>
</evidence>
<evidence type="ECO:0000256" key="4">
    <source>
        <dbReference type="ARBA" id="ARBA00022771"/>
    </source>
</evidence>
<dbReference type="PROSITE" id="PS00028">
    <property type="entry name" value="ZINC_FINGER_C2H2_1"/>
    <property type="match status" value="1"/>
</dbReference>
<sequence>MIHGKPGYNDAQEALSFNGDHELEACPSHNIMCSRSSMRPENNPLDLNNLPEDYSRDGKQVLDEGSSSGCKKKKSGAKDGKEECGKVYECRFCSLKFCKSQALGGHMNRHRQERETETLNRARQLVFSSDNLAAPVAHLGCQPMGTGSYHPAGNIGDPFRSAYTVPRLFPGSSSTLLPAPAPQPPHQSYLYTSPSRLPASYNSQYPQQPINDYYIGHVLNNTSQTHPSHQNMNYNMSASESNYTCIGAPVAHVGFGLGSSRSTEGSGRDGSLSNQEDGLNWGRSYAGGGQQHLDHPSSINRFQDGF</sequence>
<evidence type="ECO:0000256" key="9">
    <source>
        <dbReference type="SAM" id="MobiDB-lite"/>
    </source>
</evidence>
<dbReference type="EMBL" id="RCHU01000972">
    <property type="protein sequence ID" value="TKR84923.1"/>
    <property type="molecule type" value="Genomic_DNA"/>
</dbReference>
<feature type="compositionally biased region" description="Low complexity" evidence="9">
    <location>
        <begin position="40"/>
        <end position="52"/>
    </location>
</feature>
<protein>
    <submittedName>
        <fullName evidence="11">Zinc finger protein JAGGED-like isoform X2</fullName>
    </submittedName>
</protein>
<evidence type="ECO:0000313" key="11">
    <source>
        <dbReference type="EMBL" id="TKR84923.1"/>
    </source>
</evidence>
<organism evidence="11">
    <name type="scientific">Populus alba</name>
    <name type="common">White poplar</name>
    <dbReference type="NCBI Taxonomy" id="43335"/>
    <lineage>
        <taxon>Eukaryota</taxon>
        <taxon>Viridiplantae</taxon>
        <taxon>Streptophyta</taxon>
        <taxon>Embryophyta</taxon>
        <taxon>Tracheophyta</taxon>
        <taxon>Spermatophyta</taxon>
        <taxon>Magnoliopsida</taxon>
        <taxon>eudicotyledons</taxon>
        <taxon>Gunneridae</taxon>
        <taxon>Pentapetalae</taxon>
        <taxon>rosids</taxon>
        <taxon>fabids</taxon>
        <taxon>Malpighiales</taxon>
        <taxon>Salicaceae</taxon>
        <taxon>Saliceae</taxon>
        <taxon>Populus</taxon>
    </lineage>
</organism>
<keyword evidence="5" id="KW-0221">Differentiation</keyword>
<feature type="region of interest" description="Disordered" evidence="9">
    <location>
        <begin position="36"/>
        <end position="79"/>
    </location>
</feature>
<evidence type="ECO:0000256" key="8">
    <source>
        <dbReference type="PROSITE-ProRule" id="PRU00042"/>
    </source>
</evidence>
<keyword evidence="3" id="KW-0479">Metal-binding</keyword>
<dbReference type="GO" id="GO:0030154">
    <property type="term" value="P:cell differentiation"/>
    <property type="evidence" value="ECO:0007669"/>
    <property type="project" value="UniProtKB-KW"/>
</dbReference>
<evidence type="ECO:0000256" key="7">
    <source>
        <dbReference type="ARBA" id="ARBA00023242"/>
    </source>
</evidence>
<feature type="compositionally biased region" description="Basic and acidic residues" evidence="9">
    <location>
        <begin position="53"/>
        <end position="62"/>
    </location>
</feature>
<evidence type="ECO:0000256" key="3">
    <source>
        <dbReference type="ARBA" id="ARBA00022723"/>
    </source>
</evidence>